<evidence type="ECO:0000259" key="11">
    <source>
        <dbReference type="Pfam" id="PF08541"/>
    </source>
</evidence>
<dbReference type="InterPro" id="IPR004655">
    <property type="entry name" value="FabH"/>
</dbReference>
<feature type="active site" evidence="10">
    <location>
        <position position="123"/>
    </location>
</feature>
<dbReference type="CDD" id="cd00830">
    <property type="entry name" value="KAS_III"/>
    <property type="match status" value="1"/>
</dbReference>
<gene>
    <name evidence="10" type="primary">fabH</name>
    <name evidence="13" type="ORF">FHX73_15264</name>
</gene>
<dbReference type="RefSeq" id="WP_145910599.1">
    <property type="nucleotide sequence ID" value="NZ_BAAAMZ010000001.1"/>
</dbReference>
<proteinExistence type="inferred from homology"/>
<dbReference type="EMBL" id="VIWT01000005">
    <property type="protein sequence ID" value="TWF73649.1"/>
    <property type="molecule type" value="Genomic_DNA"/>
</dbReference>
<evidence type="ECO:0000256" key="3">
    <source>
        <dbReference type="ARBA" id="ARBA00022516"/>
    </source>
</evidence>
<comment type="similarity">
    <text evidence="1 10">Belongs to the thiolase-like superfamily. FabH family.</text>
</comment>
<feature type="active site" evidence="10">
    <location>
        <position position="269"/>
    </location>
</feature>
<keyword evidence="2 10" id="KW-0963">Cytoplasm</keyword>
<dbReference type="SUPFAM" id="SSF53901">
    <property type="entry name" value="Thiolase-like"/>
    <property type="match status" value="1"/>
</dbReference>
<evidence type="ECO:0000256" key="5">
    <source>
        <dbReference type="ARBA" id="ARBA00022832"/>
    </source>
</evidence>
<comment type="domain">
    <text evidence="10">The last Arg residue of the ACP-binding site is essential for the weak association between ACP/AcpP and FabH.</text>
</comment>
<evidence type="ECO:0000256" key="2">
    <source>
        <dbReference type="ARBA" id="ARBA00022490"/>
    </source>
</evidence>
<dbReference type="InterPro" id="IPR016039">
    <property type="entry name" value="Thiolase-like"/>
</dbReference>
<evidence type="ECO:0000256" key="4">
    <source>
        <dbReference type="ARBA" id="ARBA00022679"/>
    </source>
</evidence>
<accession>A0A561SFM3</accession>
<dbReference type="NCBIfam" id="NF006829">
    <property type="entry name" value="PRK09352.1"/>
    <property type="match status" value="1"/>
</dbReference>
<comment type="pathway">
    <text evidence="10">Lipid metabolism; fatty acid biosynthesis.</text>
</comment>
<dbReference type="HAMAP" id="MF_01815">
    <property type="entry name" value="FabH"/>
    <property type="match status" value="1"/>
</dbReference>
<dbReference type="GO" id="GO:0004315">
    <property type="term" value="F:3-oxoacyl-[acyl-carrier-protein] synthase activity"/>
    <property type="evidence" value="ECO:0007669"/>
    <property type="project" value="InterPro"/>
</dbReference>
<keyword evidence="3 10" id="KW-0444">Lipid biosynthesis</keyword>
<feature type="region of interest" description="ACP-binding" evidence="10">
    <location>
        <begin position="270"/>
        <end position="274"/>
    </location>
</feature>
<protein>
    <recommendedName>
        <fullName evidence="10">Beta-ketoacyl-[acyl-carrier-protein] synthase III</fullName>
        <shortName evidence="10">Beta-ketoacyl-ACP synthase III</shortName>
        <shortName evidence="10">KAS III</shortName>
        <ecNumber evidence="10">2.3.1.180</ecNumber>
    </recommendedName>
    <alternativeName>
        <fullName evidence="10">3-oxoacyl-[acyl-carrier-protein] synthase 3</fullName>
    </alternativeName>
    <alternativeName>
        <fullName evidence="10">3-oxoacyl-[acyl-carrier-protein] synthase III</fullName>
    </alternativeName>
</protein>
<dbReference type="Pfam" id="PF08545">
    <property type="entry name" value="ACP_syn_III"/>
    <property type="match status" value="1"/>
</dbReference>
<dbReference type="EC" id="2.3.1.180" evidence="10"/>
<keyword evidence="14" id="KW-1185">Reference proteome</keyword>
<evidence type="ECO:0000313" key="14">
    <source>
        <dbReference type="Proteomes" id="UP000317940"/>
    </source>
</evidence>
<keyword evidence="7 10" id="KW-0275">Fatty acid biosynthesis</keyword>
<dbReference type="PANTHER" id="PTHR43091:SF1">
    <property type="entry name" value="BETA-KETOACYL-[ACYL-CARRIER-PROTEIN] SYNTHASE III, CHLOROPLASTIC"/>
    <property type="match status" value="1"/>
</dbReference>
<dbReference type="GO" id="GO:0005737">
    <property type="term" value="C:cytoplasm"/>
    <property type="evidence" value="ECO:0007669"/>
    <property type="project" value="UniProtKB-SubCell"/>
</dbReference>
<sequence>MTGLLRAPAPVGGARILGVGAYRPSRVVENHEVAPAIDSSDEWIRRRSGIATRRFAAPDETLVAMAAAASLKALAHAGVPPHSVDTVILATMSNLEQSPPAAPRLAHQIGAPEAGAMDLGAACAGFCHALALADGLVRSGQSRHVVVAGTERMSDIIDPTDRGTAFLFGDGAGAVVVGPAEAPGIGPVVWGSDGSRAAAIAHTGPWTELRPAGTAARQADTEPRRAWPTMRMDGQAVFRWAVATVPEVGREALAAAGVGAAQLSAFIPHQANLRIVDAAVKALELPEHVAVARDLAEAGNTSAASVPLAMERLLSEGAVEPGGLALLVGFGAGLAYAGQVVVLP</sequence>
<evidence type="ECO:0000259" key="12">
    <source>
        <dbReference type="Pfam" id="PF08545"/>
    </source>
</evidence>
<dbReference type="UniPathway" id="UPA00094"/>
<keyword evidence="8 10" id="KW-0511">Multifunctional enzyme</keyword>
<feature type="domain" description="Beta-ketoacyl-[acyl-carrier-protein] synthase III C-terminal" evidence="11">
    <location>
        <begin position="253"/>
        <end position="341"/>
    </location>
</feature>
<organism evidence="13 14">
    <name type="scientific">Kitasatospora viridis</name>
    <dbReference type="NCBI Taxonomy" id="281105"/>
    <lineage>
        <taxon>Bacteria</taxon>
        <taxon>Bacillati</taxon>
        <taxon>Actinomycetota</taxon>
        <taxon>Actinomycetes</taxon>
        <taxon>Kitasatosporales</taxon>
        <taxon>Streptomycetaceae</taxon>
        <taxon>Kitasatospora</taxon>
    </lineage>
</organism>
<evidence type="ECO:0000256" key="1">
    <source>
        <dbReference type="ARBA" id="ARBA00008642"/>
    </source>
</evidence>
<comment type="subcellular location">
    <subcellularLocation>
        <location evidence="10">Cytoplasm</location>
    </subcellularLocation>
</comment>
<keyword evidence="6 10" id="KW-0443">Lipid metabolism</keyword>
<keyword evidence="9 10" id="KW-0012">Acyltransferase</keyword>
<evidence type="ECO:0000256" key="7">
    <source>
        <dbReference type="ARBA" id="ARBA00023160"/>
    </source>
</evidence>
<evidence type="ECO:0000256" key="10">
    <source>
        <dbReference type="HAMAP-Rule" id="MF_01815"/>
    </source>
</evidence>
<evidence type="ECO:0000256" key="6">
    <source>
        <dbReference type="ARBA" id="ARBA00023098"/>
    </source>
</evidence>
<reference evidence="13 14" key="1">
    <citation type="submission" date="2019-06" db="EMBL/GenBank/DDBJ databases">
        <title>Sequencing the genomes of 1000 actinobacteria strains.</title>
        <authorList>
            <person name="Klenk H.-P."/>
        </authorList>
    </citation>
    <scope>NUCLEOTIDE SEQUENCE [LARGE SCALE GENOMIC DNA]</scope>
    <source>
        <strain evidence="13 14">DSM 44826</strain>
    </source>
</reference>
<dbReference type="Gene3D" id="3.40.47.10">
    <property type="match status" value="2"/>
</dbReference>
<dbReference type="AlphaFoldDB" id="A0A561SFM3"/>
<evidence type="ECO:0000256" key="8">
    <source>
        <dbReference type="ARBA" id="ARBA00023268"/>
    </source>
</evidence>
<comment type="caution">
    <text evidence="13">The sequence shown here is derived from an EMBL/GenBank/DDBJ whole genome shotgun (WGS) entry which is preliminary data.</text>
</comment>
<comment type="function">
    <text evidence="10">Catalyzes the condensation reaction of fatty acid synthesis by the addition to an acyl acceptor of two carbons from malonyl-ACP. Catalyzes the first condensation reaction which initiates fatty acid synthesis and may therefore play a role in governing the total rate of fatty acid production. Possesses both acetoacetyl-ACP synthase and acetyl transacylase activities. Its substrate specificity determines the biosynthesis of branched-chain and/or straight-chain of fatty acids.</text>
</comment>
<dbReference type="NCBIfam" id="TIGR00747">
    <property type="entry name" value="fabH"/>
    <property type="match status" value="1"/>
</dbReference>
<dbReference type="InterPro" id="IPR013751">
    <property type="entry name" value="ACP_syn_III_N"/>
</dbReference>
<dbReference type="GO" id="GO:0033818">
    <property type="term" value="F:beta-ketoacyl-acyl-carrier-protein synthase III activity"/>
    <property type="evidence" value="ECO:0007669"/>
    <property type="project" value="UniProtKB-UniRule"/>
</dbReference>
<keyword evidence="5 10" id="KW-0276">Fatty acid metabolism</keyword>
<comment type="catalytic activity">
    <reaction evidence="10">
        <text>malonyl-[ACP] + acetyl-CoA + H(+) = 3-oxobutanoyl-[ACP] + CO2 + CoA</text>
        <dbReference type="Rhea" id="RHEA:12080"/>
        <dbReference type="Rhea" id="RHEA-COMP:9623"/>
        <dbReference type="Rhea" id="RHEA-COMP:9625"/>
        <dbReference type="ChEBI" id="CHEBI:15378"/>
        <dbReference type="ChEBI" id="CHEBI:16526"/>
        <dbReference type="ChEBI" id="CHEBI:57287"/>
        <dbReference type="ChEBI" id="CHEBI:57288"/>
        <dbReference type="ChEBI" id="CHEBI:78449"/>
        <dbReference type="ChEBI" id="CHEBI:78450"/>
        <dbReference type="EC" id="2.3.1.180"/>
    </reaction>
</comment>
<dbReference type="InterPro" id="IPR013747">
    <property type="entry name" value="ACP_syn_III_C"/>
</dbReference>
<comment type="subunit">
    <text evidence="10">Homodimer.</text>
</comment>
<dbReference type="GO" id="GO:0006633">
    <property type="term" value="P:fatty acid biosynthetic process"/>
    <property type="evidence" value="ECO:0007669"/>
    <property type="project" value="UniProtKB-UniRule"/>
</dbReference>
<keyword evidence="4 10" id="KW-0808">Transferase</keyword>
<dbReference type="OrthoDB" id="9815506at2"/>
<dbReference type="PANTHER" id="PTHR43091">
    <property type="entry name" value="3-OXOACYL-[ACYL-CARRIER-PROTEIN] SYNTHASE"/>
    <property type="match status" value="1"/>
</dbReference>
<dbReference type="Proteomes" id="UP000317940">
    <property type="component" value="Unassembled WGS sequence"/>
</dbReference>
<evidence type="ECO:0000313" key="13">
    <source>
        <dbReference type="EMBL" id="TWF73649.1"/>
    </source>
</evidence>
<feature type="active site" evidence="10">
    <location>
        <position position="300"/>
    </location>
</feature>
<name>A0A561SFM3_9ACTN</name>
<dbReference type="Pfam" id="PF08541">
    <property type="entry name" value="ACP_syn_III_C"/>
    <property type="match status" value="1"/>
</dbReference>
<evidence type="ECO:0000256" key="9">
    <source>
        <dbReference type="ARBA" id="ARBA00023315"/>
    </source>
</evidence>
<feature type="domain" description="Beta-ketoacyl-[acyl-carrier-protein] synthase III N-terminal" evidence="12">
    <location>
        <begin position="117"/>
        <end position="194"/>
    </location>
</feature>